<dbReference type="Pfam" id="PF08592">
    <property type="entry name" value="Anthrone_oxy"/>
    <property type="match status" value="1"/>
</dbReference>
<feature type="transmembrane region" description="Helical" evidence="1">
    <location>
        <begin position="30"/>
        <end position="48"/>
    </location>
</feature>
<protein>
    <submittedName>
        <fullName evidence="2">Membrane protein</fullName>
    </submittedName>
</protein>
<dbReference type="EMBL" id="JADBEM010000001">
    <property type="protein sequence ID" value="MBE1604968.1"/>
    <property type="molecule type" value="Genomic_DNA"/>
</dbReference>
<keyword evidence="3" id="KW-1185">Reference proteome</keyword>
<accession>A0A927RIV8</accession>
<dbReference type="AlphaFoldDB" id="A0A927RIV8"/>
<reference evidence="2" key="1">
    <citation type="submission" date="2020-10" db="EMBL/GenBank/DDBJ databases">
        <title>Sequencing the genomes of 1000 actinobacteria strains.</title>
        <authorList>
            <person name="Klenk H.-P."/>
        </authorList>
    </citation>
    <scope>NUCLEOTIDE SEQUENCE</scope>
    <source>
        <strain evidence="2">DSM 45354</strain>
    </source>
</reference>
<keyword evidence="1" id="KW-0812">Transmembrane</keyword>
<gene>
    <name evidence="2" type="ORF">HEB94_001816</name>
</gene>
<dbReference type="RefSeq" id="WP_202896225.1">
    <property type="nucleotide sequence ID" value="NZ_BAABJL010000030.1"/>
</dbReference>
<dbReference type="Proteomes" id="UP000638648">
    <property type="component" value="Unassembled WGS sequence"/>
</dbReference>
<name>A0A927RIV8_9ACTN</name>
<organism evidence="2 3">
    <name type="scientific">Actinopolymorpha pittospori</name>
    <dbReference type="NCBI Taxonomy" id="648752"/>
    <lineage>
        <taxon>Bacteria</taxon>
        <taxon>Bacillati</taxon>
        <taxon>Actinomycetota</taxon>
        <taxon>Actinomycetes</taxon>
        <taxon>Propionibacteriales</taxon>
        <taxon>Actinopolymorphaceae</taxon>
        <taxon>Actinopolymorpha</taxon>
    </lineage>
</organism>
<comment type="caution">
    <text evidence="2">The sequence shown here is derived from an EMBL/GenBank/DDBJ whole genome shotgun (WGS) entry which is preliminary data.</text>
</comment>
<proteinExistence type="predicted"/>
<sequence>MAALFGTALSSIALAGLSLRDGTTDMAFHIIGAAIYLVVVIVTAVYHVPRNNALATVDPEDTRAASAWNTYFSGWHAWNHLRTVAGLAASAVLTISLT</sequence>
<evidence type="ECO:0000313" key="2">
    <source>
        <dbReference type="EMBL" id="MBE1604968.1"/>
    </source>
</evidence>
<dbReference type="InterPro" id="IPR013901">
    <property type="entry name" value="Anthrone_oxy"/>
</dbReference>
<keyword evidence="1" id="KW-1133">Transmembrane helix</keyword>
<evidence type="ECO:0000256" key="1">
    <source>
        <dbReference type="SAM" id="Phobius"/>
    </source>
</evidence>
<evidence type="ECO:0000313" key="3">
    <source>
        <dbReference type="Proteomes" id="UP000638648"/>
    </source>
</evidence>
<keyword evidence="1" id="KW-0472">Membrane</keyword>